<evidence type="ECO:0000256" key="1">
    <source>
        <dbReference type="SAM" id="MobiDB-lite"/>
    </source>
</evidence>
<reference evidence="2" key="1">
    <citation type="submission" date="2010-07" db="EMBL/GenBank/DDBJ databases">
        <authorList>
            <person name="Muzny D."/>
            <person name="Qin X."/>
            <person name="Deng J."/>
            <person name="Jiang H."/>
            <person name="Liu Y."/>
            <person name="Qu J."/>
            <person name="Song X.-Z."/>
            <person name="Zhang L."/>
            <person name="Thornton R."/>
            <person name="Coyle M."/>
            <person name="Francisco L."/>
            <person name="Jackson L."/>
            <person name="Javaid M."/>
            <person name="Korchina V."/>
            <person name="Kovar C."/>
            <person name="Mata R."/>
            <person name="Mathew T."/>
            <person name="Ngo R."/>
            <person name="Nguyen L."/>
            <person name="Nguyen N."/>
            <person name="Okwuonu G."/>
            <person name="Ongeri F."/>
            <person name="Pham C."/>
            <person name="Simmons D."/>
            <person name="Wilczek-Boney K."/>
            <person name="Hale W."/>
            <person name="Jakkamsetti A."/>
            <person name="Pham P."/>
            <person name="Ruth R."/>
            <person name="San Lucas F."/>
            <person name="Warren J."/>
            <person name="Zhang J."/>
            <person name="Zhao Z."/>
            <person name="Zhou C."/>
            <person name="Zhu D."/>
            <person name="Lee S."/>
            <person name="Bess C."/>
            <person name="Blankenburg K."/>
            <person name="Forbes L."/>
            <person name="Fu Q."/>
            <person name="Gubbala S."/>
            <person name="Hirani K."/>
            <person name="Jayaseelan J.C."/>
            <person name="Lara F."/>
            <person name="Munidasa M."/>
            <person name="Palculict T."/>
            <person name="Patil S."/>
            <person name="Pu L.-L."/>
            <person name="Saada N."/>
            <person name="Tang L."/>
            <person name="Weissenberger G."/>
            <person name="Zhu Y."/>
            <person name="Hemphill L."/>
            <person name="Shang Y."/>
            <person name="Youmans B."/>
            <person name="Ayvaz T."/>
            <person name="Ross M."/>
            <person name="Santibanez J."/>
            <person name="Aqrawi P."/>
            <person name="Gross S."/>
            <person name="Joshi V."/>
            <person name="Fowler G."/>
            <person name="Nazareth L."/>
            <person name="Reid J."/>
            <person name="Worley K."/>
            <person name="Petrosino J."/>
            <person name="Highlander S."/>
            <person name="Gibbs R."/>
        </authorList>
    </citation>
    <scope>NUCLEOTIDE SEQUENCE [LARGE SCALE GENOMIC DNA]</scope>
    <source>
        <strain evidence="2">DSM 16973</strain>
    </source>
</reference>
<keyword evidence="3" id="KW-1185">Reference proteome</keyword>
<protein>
    <submittedName>
        <fullName evidence="2">Uncharacterized protein</fullName>
    </submittedName>
</protein>
<evidence type="ECO:0000313" key="2">
    <source>
        <dbReference type="EMBL" id="EFM02991.1"/>
    </source>
</evidence>
<evidence type="ECO:0000313" key="3">
    <source>
        <dbReference type="Proteomes" id="UP000004394"/>
    </source>
</evidence>
<dbReference type="Proteomes" id="UP000004394">
    <property type="component" value="Unassembled WGS sequence"/>
</dbReference>
<dbReference type="AlphaFoldDB" id="E0NPN2"/>
<feature type="region of interest" description="Disordered" evidence="1">
    <location>
        <begin position="252"/>
        <end position="273"/>
    </location>
</feature>
<dbReference type="RefSeq" id="WP_006947811.1">
    <property type="nucleotide sequence ID" value="NZ_BAJI01000007.1"/>
</dbReference>
<feature type="compositionally biased region" description="Basic and acidic residues" evidence="1">
    <location>
        <begin position="258"/>
        <end position="273"/>
    </location>
</feature>
<gene>
    <name evidence="2" type="ORF">HMPREF0658_0133</name>
</gene>
<dbReference type="OrthoDB" id="1081205at2"/>
<name>E0NPN2_9BACT</name>
<organism evidence="2 3">
    <name type="scientific">Hoylesella marshii DSM 16973 = JCM 13450</name>
    <dbReference type="NCBI Taxonomy" id="862515"/>
    <lineage>
        <taxon>Bacteria</taxon>
        <taxon>Pseudomonadati</taxon>
        <taxon>Bacteroidota</taxon>
        <taxon>Bacteroidia</taxon>
        <taxon>Bacteroidales</taxon>
        <taxon>Prevotellaceae</taxon>
        <taxon>Hoylesella</taxon>
    </lineage>
</organism>
<dbReference type="HOGENOM" id="CLU_057108_1_0_10"/>
<dbReference type="BioCyc" id="PMAR862515-HMP:GMOO-138-MONOMER"/>
<dbReference type="EMBL" id="AEEI01000004">
    <property type="protein sequence ID" value="EFM02991.1"/>
    <property type="molecule type" value="Genomic_DNA"/>
</dbReference>
<dbReference type="Pfam" id="PF19775">
    <property type="entry name" value="DUF6261"/>
    <property type="match status" value="1"/>
</dbReference>
<comment type="caution">
    <text evidence="2">The sequence shown here is derived from an EMBL/GenBank/DDBJ whole genome shotgun (WGS) entry which is preliminary data.</text>
</comment>
<accession>E0NPN2</accession>
<proteinExistence type="predicted"/>
<sequence length="273" mass="32174">MGNNNNPLPRNIKIRASGMQFRLEHHTEYHRQLYTAIKNEDAAKLRLPEDVVKEWEKWLEIEIDINREAMASLYTQQMKEKDKLRSRLMLYIFKIVRDQRYSPVETVTKAANALYVHIRPYFGTHKSNLLAKSAHIDGLLWDADKQPKDVKTLALKPALDLLRSTNKEYKELHSKRMDESRSKKLPRAKVVRRNIDIIFRNIISYIQAAYILATKEEDRRMIYNLSLFLNQTTADLCTSHNLSVAQRAVALRKRKEKKKEEEKKKAEAEKQKE</sequence>
<dbReference type="InterPro" id="IPR046228">
    <property type="entry name" value="DUF6261"/>
</dbReference>